<dbReference type="GO" id="GO:0003725">
    <property type="term" value="F:double-stranded RNA binding"/>
    <property type="evidence" value="ECO:0007669"/>
    <property type="project" value="TreeGrafter"/>
</dbReference>
<reference evidence="6 7" key="2">
    <citation type="submission" date="2018-11" db="EMBL/GenBank/DDBJ databases">
        <authorList>
            <consortium name="Pathogen Informatics"/>
        </authorList>
    </citation>
    <scope>NUCLEOTIDE SEQUENCE [LARGE SCALE GENOMIC DNA]</scope>
</reference>
<dbReference type="PANTHER" id="PTHR45762">
    <property type="entry name" value="ZINC FINGER RNA-BINDING PROTEIN"/>
    <property type="match status" value="1"/>
</dbReference>
<dbReference type="GO" id="GO:0071011">
    <property type="term" value="C:precatalytic spliceosome"/>
    <property type="evidence" value="ECO:0007669"/>
    <property type="project" value="TreeGrafter"/>
</dbReference>
<dbReference type="GO" id="GO:0008270">
    <property type="term" value="F:zinc ion binding"/>
    <property type="evidence" value="ECO:0007669"/>
    <property type="project" value="UniProtKB-KW"/>
</dbReference>
<dbReference type="SMART" id="SM00451">
    <property type="entry name" value="ZnF_U1"/>
    <property type="match status" value="3"/>
</dbReference>
<organism evidence="8">
    <name type="scientific">Soboliphyme baturini</name>
    <dbReference type="NCBI Taxonomy" id="241478"/>
    <lineage>
        <taxon>Eukaryota</taxon>
        <taxon>Metazoa</taxon>
        <taxon>Ecdysozoa</taxon>
        <taxon>Nematoda</taxon>
        <taxon>Enoplea</taxon>
        <taxon>Dorylaimia</taxon>
        <taxon>Dioctophymatida</taxon>
        <taxon>Dioctophymatoidea</taxon>
        <taxon>Soboliphymatidae</taxon>
        <taxon>Soboliphyme</taxon>
    </lineage>
</organism>
<dbReference type="PROSITE" id="PS00028">
    <property type="entry name" value="ZINC_FINGER_C2H2_1"/>
    <property type="match status" value="1"/>
</dbReference>
<dbReference type="Proteomes" id="UP000270296">
    <property type="component" value="Unassembled WGS sequence"/>
</dbReference>
<evidence type="ECO:0000259" key="5">
    <source>
        <dbReference type="PROSITE" id="PS51703"/>
    </source>
</evidence>
<evidence type="ECO:0000256" key="3">
    <source>
        <dbReference type="ARBA" id="ARBA00022833"/>
    </source>
</evidence>
<dbReference type="InterPro" id="IPR003604">
    <property type="entry name" value="Matrin/U1-like-C_Znf_C2H2"/>
</dbReference>
<feature type="domain" description="DZF" evidence="5">
    <location>
        <begin position="394"/>
        <end position="811"/>
    </location>
</feature>
<reference evidence="8" key="1">
    <citation type="submission" date="2016-06" db="UniProtKB">
        <authorList>
            <consortium name="WormBaseParasite"/>
        </authorList>
    </citation>
    <scope>IDENTIFICATION</scope>
</reference>
<evidence type="ECO:0000313" key="8">
    <source>
        <dbReference type="WBParaSite" id="SBAD_0000691301-mRNA-1"/>
    </source>
</evidence>
<feature type="region of interest" description="Disordered" evidence="4">
    <location>
        <begin position="783"/>
        <end position="824"/>
    </location>
</feature>
<dbReference type="SMART" id="SM00355">
    <property type="entry name" value="ZnF_C2H2"/>
    <property type="match status" value="3"/>
</dbReference>
<dbReference type="SUPFAM" id="SSF57667">
    <property type="entry name" value="beta-beta-alpha zinc fingers"/>
    <property type="match status" value="3"/>
</dbReference>
<keyword evidence="1" id="KW-0479">Metal-binding</keyword>
<dbReference type="Pfam" id="PF07528">
    <property type="entry name" value="DZF_N"/>
    <property type="match status" value="1"/>
</dbReference>
<dbReference type="Gene3D" id="1.10.1410.40">
    <property type="match status" value="1"/>
</dbReference>
<dbReference type="OrthoDB" id="8898434at2759"/>
<evidence type="ECO:0000313" key="6">
    <source>
        <dbReference type="EMBL" id="VDP10502.1"/>
    </source>
</evidence>
<dbReference type="Pfam" id="PF20965">
    <property type="entry name" value="DZF_C"/>
    <property type="match status" value="2"/>
</dbReference>
<evidence type="ECO:0000256" key="2">
    <source>
        <dbReference type="ARBA" id="ARBA00022771"/>
    </source>
</evidence>
<evidence type="ECO:0000313" key="7">
    <source>
        <dbReference type="Proteomes" id="UP000270296"/>
    </source>
</evidence>
<keyword evidence="2" id="KW-0863">Zinc-finger</keyword>
<dbReference type="Gene3D" id="3.30.460.10">
    <property type="entry name" value="Beta Polymerase, domain 2"/>
    <property type="match status" value="1"/>
</dbReference>
<gene>
    <name evidence="6" type="ORF">SBAD_LOCUS6653</name>
</gene>
<feature type="compositionally biased region" description="Basic and acidic residues" evidence="4">
    <location>
        <begin position="789"/>
        <end position="809"/>
    </location>
</feature>
<dbReference type="FunFam" id="3.30.160.60:FF:002080">
    <property type="entry name" value="Zinc finger RNA-binding protein"/>
    <property type="match status" value="1"/>
</dbReference>
<dbReference type="GO" id="GO:0003727">
    <property type="term" value="F:single-stranded RNA binding"/>
    <property type="evidence" value="ECO:0007669"/>
    <property type="project" value="TreeGrafter"/>
</dbReference>
<sequence>MSGGYFGFTHGGSHYSYGSPGPYGMSYPPQASPSFNYSGTASSYSSSPMQTPSRADSLSSSNSYPYAPRSENMGYYSSPVPPVTGYDAAVYAAATNYIQSRAMATGSQWLGLRKNVSSAAGSRMMYPRKPATGMTPRAQQLHYCEICKISCAGPQTYREHLEGQKHKKKEIQLRSGSQPVAKTKATFRCDLCCVTCTGQDTYQAHIKGAKHQKTLGKPIPSSEPTIIPPSQQPKTAVTANVKKPNSVSPVLGETVRVNESIPASTDRGQVTMLGMEKDVQPVGEAYIETVLCEDGKIAQFYCKLCDCRFNDANAKEMHLKGRRHRLQYKKKVDPELEVDLKSIPSGRTRPYYNDRMRKDSMKMRQQEAWSVRNTYAALNPGMPQGPVPLFGSMHPSSLSQVGSGMRYETIDDRYLKQKDEQLQPNEEEVVLVQNVITTIEKALKSVSDILTAEAVATIDRESKEQEVAETDTSTQVKEAGTDETPQTVQLGSEERILRGVMRVGNFAKGLLMHGSLTARLVAMCSKIPTVQLLNKVLELLPEQLAKLTEDKYNMNASPENACIAIASATDERVFVELLFTSVLVRELPPVEGVDRSATNSAPNDSSLDKQKCLDALAELRHAKWFQARCGNLPYSIPILRILRDMQMKSATFFALPQWALELLVEKVLSSANFSNFPPSPVDAFRRVFEALASGIVLSGKEKTATTRPVASFSLYRFHGLLLFSDGPGLLDPCEKEPVDALAQMTTQQREDVTFSAQQALRQMVFGQLYKVLGVDKILRESPQTAAKKRPLEHDGELDTSGAKKERKEEDEATTNAEVDPEPMESTADLAFLIIHPFPPCHIFSAVDGTSKNESDQFSEKPPHCVE</sequence>
<feature type="compositionally biased region" description="Polar residues" evidence="4">
    <location>
        <begin position="48"/>
        <end position="63"/>
    </location>
</feature>
<feature type="region of interest" description="Disordered" evidence="4">
    <location>
        <begin position="844"/>
        <end position="866"/>
    </location>
</feature>
<evidence type="ECO:0000256" key="1">
    <source>
        <dbReference type="ARBA" id="ARBA00022723"/>
    </source>
</evidence>
<keyword evidence="7" id="KW-1185">Reference proteome</keyword>
<feature type="region of interest" description="Disordered" evidence="4">
    <location>
        <begin position="42"/>
        <end position="63"/>
    </location>
</feature>
<feature type="region of interest" description="Disordered" evidence="4">
    <location>
        <begin position="460"/>
        <end position="487"/>
    </location>
</feature>
<dbReference type="InterPro" id="IPR006561">
    <property type="entry name" value="DZF_dom"/>
</dbReference>
<dbReference type="Pfam" id="PF12874">
    <property type="entry name" value="zf-met"/>
    <property type="match status" value="2"/>
</dbReference>
<dbReference type="Pfam" id="PF12171">
    <property type="entry name" value="zf-C2H2_jaz"/>
    <property type="match status" value="1"/>
</dbReference>
<protein>
    <submittedName>
        <fullName evidence="8">DZF domain-containing protein</fullName>
    </submittedName>
</protein>
<feature type="compositionally biased region" description="Acidic residues" evidence="4">
    <location>
        <begin position="810"/>
        <end position="822"/>
    </location>
</feature>
<dbReference type="PROSITE" id="PS51703">
    <property type="entry name" value="DZF"/>
    <property type="match status" value="1"/>
</dbReference>
<feature type="region of interest" description="Disordered" evidence="4">
    <location>
        <begin position="213"/>
        <end position="232"/>
    </location>
</feature>
<feature type="compositionally biased region" description="Basic and acidic residues" evidence="4">
    <location>
        <begin position="850"/>
        <end position="866"/>
    </location>
</feature>
<dbReference type="EMBL" id="UZAM01009928">
    <property type="protein sequence ID" value="VDP10502.1"/>
    <property type="molecule type" value="Genomic_DNA"/>
</dbReference>
<dbReference type="SMART" id="SM00572">
    <property type="entry name" value="DZF"/>
    <property type="match status" value="1"/>
</dbReference>
<dbReference type="InterPro" id="IPR043519">
    <property type="entry name" value="NT_sf"/>
</dbReference>
<dbReference type="InterPro" id="IPR049402">
    <property type="entry name" value="DZF_dom_C"/>
</dbReference>
<accession>A0A183ISQ6</accession>
<dbReference type="InterPro" id="IPR036236">
    <property type="entry name" value="Znf_C2H2_sf"/>
</dbReference>
<dbReference type="InterPro" id="IPR013087">
    <property type="entry name" value="Znf_C2H2_type"/>
</dbReference>
<dbReference type="PANTHER" id="PTHR45762:SF3">
    <property type="entry name" value="ZINC-FINGER PROTEIN AT 72D, ISOFORM B"/>
    <property type="match status" value="1"/>
</dbReference>
<evidence type="ECO:0000256" key="4">
    <source>
        <dbReference type="SAM" id="MobiDB-lite"/>
    </source>
</evidence>
<dbReference type="InterPro" id="IPR049401">
    <property type="entry name" value="DZF_dom_N"/>
</dbReference>
<keyword evidence="3" id="KW-0862">Zinc</keyword>
<dbReference type="AlphaFoldDB" id="A0A183ISQ6"/>
<dbReference type="WBParaSite" id="SBAD_0000691301-mRNA-1">
    <property type="protein sequence ID" value="SBAD_0000691301-mRNA-1"/>
    <property type="gene ID" value="SBAD_0000691301"/>
</dbReference>
<dbReference type="Gene3D" id="3.30.160.60">
    <property type="entry name" value="Classic Zinc Finger"/>
    <property type="match status" value="3"/>
</dbReference>
<proteinExistence type="predicted"/>
<dbReference type="InterPro" id="IPR022755">
    <property type="entry name" value="Znf_C2H2_jaz"/>
</dbReference>
<name>A0A183ISQ6_9BILA</name>